<dbReference type="Gene3D" id="3.40.190.150">
    <property type="entry name" value="Bordetella uptake gene, domain 1"/>
    <property type="match status" value="1"/>
</dbReference>
<evidence type="ECO:0000313" key="1">
    <source>
        <dbReference type="EMBL" id="RBW57966.1"/>
    </source>
</evidence>
<proteinExistence type="predicted"/>
<name>A0A366X293_9RHOB</name>
<reference evidence="1 2" key="1">
    <citation type="submission" date="2018-07" db="EMBL/GenBank/DDBJ databases">
        <title>Modular assembly of carbohydrate-degrading microbial communities in the ocean.</title>
        <authorList>
            <person name="Enke T.N."/>
            <person name="Datta M.S."/>
            <person name="Schwartzman J.A."/>
            <person name="Cermak N."/>
            <person name="Schmitz D.A."/>
            <person name="Barrere J."/>
            <person name="Cordero O.X."/>
        </authorList>
    </citation>
    <scope>NUCLEOTIDE SEQUENCE [LARGE SCALE GENOMIC DNA]</scope>
    <source>
        <strain evidence="1 2">C3M10</strain>
    </source>
</reference>
<dbReference type="AlphaFoldDB" id="A0A366X293"/>
<gene>
    <name evidence="1" type="ORF">DS909_07430</name>
</gene>
<dbReference type="Proteomes" id="UP000252706">
    <property type="component" value="Unassembled WGS sequence"/>
</dbReference>
<comment type="caution">
    <text evidence="1">The sequence shown here is derived from an EMBL/GenBank/DDBJ whole genome shotgun (WGS) entry which is preliminary data.</text>
</comment>
<dbReference type="EMBL" id="QOCE01000017">
    <property type="protein sequence ID" value="RBW57966.1"/>
    <property type="molecule type" value="Genomic_DNA"/>
</dbReference>
<dbReference type="InterPro" id="IPR042100">
    <property type="entry name" value="Bug_dom1"/>
</dbReference>
<sequence>MAQPCAPPFWLLTGTRLLLMCHPLPNRGYDFPIVSSPIILYALKGVDPETITGIEEPMAEIVAAPKFAEFVTAKGTLPLYRTGAAIKAAVRAMQNAVTSVINALKSN</sequence>
<organism evidence="1 2">
    <name type="scientific">Phaeobacter gallaeciensis</name>
    <dbReference type="NCBI Taxonomy" id="60890"/>
    <lineage>
        <taxon>Bacteria</taxon>
        <taxon>Pseudomonadati</taxon>
        <taxon>Pseudomonadota</taxon>
        <taxon>Alphaproteobacteria</taxon>
        <taxon>Rhodobacterales</taxon>
        <taxon>Roseobacteraceae</taxon>
        <taxon>Phaeobacter</taxon>
    </lineage>
</organism>
<accession>A0A366X293</accession>
<protein>
    <submittedName>
        <fullName evidence="1">Uncharacterized protein</fullName>
    </submittedName>
</protein>
<evidence type="ECO:0000313" key="2">
    <source>
        <dbReference type="Proteomes" id="UP000252706"/>
    </source>
</evidence>